<sequence>MARVSRKNNDKTKKVSSYRIWKTAIYARLSNINSGKEDDETLEVQIAYDRMNIDSKPDLELIDIYADNGFTGTNFERPEFERLLADIQMKRIDCIVVKDLSRFGRNFLDAGYYLEKLFPFLGVRFIAINDRYDSEASESQNGMTVPIKDMLNELYSRDLSVKIRKTWEQKRSRGEIYWPIPFGYRKDEENPGKLILDKEVAVFVKMIFDWKLKAISQREIASRLTELGVPIPFERRVQLGYVKDGDRVQREEWVTRDINRILRDPLYTGDMVYNRWAYARHYQNTGRENPREEWCITPNAHEPIITHEEYETVRRELKNKSAQYQKRRTENKRSLDKMPNVFEKILFCAECGHAMHHIRRVFHNRTRFTEYHCRHRKECENKHIIPARFLQILVMDQIRNQIQIGIDIEQMKKEWTATSEYAKKKAQLQNQQNMRQRVVDSFADKKRKAYEDFAEGLLNENEFMAVRQDIEEKAMKAKDYLEESKAEWEELKQLLQVEEHFQEFLKMNPEDLSFNENLMKTFIKRIEIDRDGALSIQFTIQNQVIRYLKIEELTK</sequence>
<dbReference type="EMBL" id="FQZY01000060">
    <property type="protein sequence ID" value="SHK57232.1"/>
    <property type="molecule type" value="Genomic_DNA"/>
</dbReference>
<dbReference type="RefSeq" id="WP_073112389.1">
    <property type="nucleotide sequence ID" value="NZ_FQZY01000060.1"/>
</dbReference>
<protein>
    <submittedName>
        <fullName evidence="3">Site-specific DNA recombinase</fullName>
    </submittedName>
</protein>
<dbReference type="Pfam" id="PF00239">
    <property type="entry name" value="Resolvase"/>
    <property type="match status" value="1"/>
</dbReference>
<proteinExistence type="predicted"/>
<dbReference type="PANTHER" id="PTHR30461:SF23">
    <property type="entry name" value="DNA RECOMBINASE-RELATED"/>
    <property type="match status" value="1"/>
</dbReference>
<dbReference type="InterPro" id="IPR036162">
    <property type="entry name" value="Resolvase-like_N_sf"/>
</dbReference>
<reference evidence="3 4" key="1">
    <citation type="submission" date="2016-11" db="EMBL/GenBank/DDBJ databases">
        <authorList>
            <person name="Jaros S."/>
            <person name="Januszkiewicz K."/>
            <person name="Wedrychowicz H."/>
        </authorList>
    </citation>
    <scope>NUCLEOTIDE SEQUENCE [LARGE SCALE GENOMIC DNA]</scope>
    <source>
        <strain evidence="3 4">DSM 15480</strain>
    </source>
</reference>
<evidence type="ECO:0000313" key="4">
    <source>
        <dbReference type="Proteomes" id="UP000184301"/>
    </source>
</evidence>
<evidence type="ECO:0000313" key="3">
    <source>
        <dbReference type="EMBL" id="SHK57232.1"/>
    </source>
</evidence>
<dbReference type="InterPro" id="IPR025827">
    <property type="entry name" value="Zn_ribbon_recom_dom"/>
</dbReference>
<dbReference type="PROSITE" id="PS51736">
    <property type="entry name" value="RECOMBINASES_3"/>
    <property type="match status" value="1"/>
</dbReference>
<dbReference type="PROSITE" id="PS51737">
    <property type="entry name" value="RECOMBINASE_DNA_BIND"/>
    <property type="match status" value="1"/>
</dbReference>
<dbReference type="STRING" id="1121950.SAMN02745243_03253"/>
<feature type="domain" description="Resolvase/invertase-type recombinase catalytic" evidence="1">
    <location>
        <begin position="22"/>
        <end position="174"/>
    </location>
</feature>
<dbReference type="Gene3D" id="3.40.50.1390">
    <property type="entry name" value="Resolvase, N-terminal catalytic domain"/>
    <property type="match status" value="1"/>
</dbReference>
<accession>A0A1M6TJH7</accession>
<dbReference type="InterPro" id="IPR011109">
    <property type="entry name" value="DNA_bind_recombinase_dom"/>
</dbReference>
<dbReference type="Proteomes" id="UP000184301">
    <property type="component" value="Unassembled WGS sequence"/>
</dbReference>
<keyword evidence="4" id="KW-1185">Reference proteome</keyword>
<evidence type="ECO:0000259" key="1">
    <source>
        <dbReference type="PROSITE" id="PS51736"/>
    </source>
</evidence>
<evidence type="ECO:0000259" key="2">
    <source>
        <dbReference type="PROSITE" id="PS51737"/>
    </source>
</evidence>
<dbReference type="Pfam" id="PF13408">
    <property type="entry name" value="Zn_ribbon_recom"/>
    <property type="match status" value="1"/>
</dbReference>
<dbReference type="InterPro" id="IPR006119">
    <property type="entry name" value="Resolv_N"/>
</dbReference>
<dbReference type="OrthoDB" id="9784557at2"/>
<dbReference type="InterPro" id="IPR050639">
    <property type="entry name" value="SSR_resolvase"/>
</dbReference>
<dbReference type="AlphaFoldDB" id="A0A1M6TJH7"/>
<gene>
    <name evidence="3" type="ORF">SAMN02745243_03253</name>
</gene>
<dbReference type="SUPFAM" id="SSF53041">
    <property type="entry name" value="Resolvase-like"/>
    <property type="match status" value="1"/>
</dbReference>
<dbReference type="Gene3D" id="3.90.1750.20">
    <property type="entry name" value="Putative Large Serine Recombinase, Chain B, Domain 2"/>
    <property type="match status" value="1"/>
</dbReference>
<dbReference type="GO" id="GO:0000150">
    <property type="term" value="F:DNA strand exchange activity"/>
    <property type="evidence" value="ECO:0007669"/>
    <property type="project" value="InterPro"/>
</dbReference>
<feature type="domain" description="Recombinase" evidence="2">
    <location>
        <begin position="181"/>
        <end position="323"/>
    </location>
</feature>
<dbReference type="Pfam" id="PF07508">
    <property type="entry name" value="Recombinase"/>
    <property type="match status" value="1"/>
</dbReference>
<dbReference type="PANTHER" id="PTHR30461">
    <property type="entry name" value="DNA-INVERTASE FROM LAMBDOID PROPHAGE"/>
    <property type="match status" value="1"/>
</dbReference>
<dbReference type="InterPro" id="IPR038109">
    <property type="entry name" value="DNA_bind_recomb_sf"/>
</dbReference>
<organism evidence="3 4">
    <name type="scientific">Hespellia stercorisuis DSM 15480</name>
    <dbReference type="NCBI Taxonomy" id="1121950"/>
    <lineage>
        <taxon>Bacteria</taxon>
        <taxon>Bacillati</taxon>
        <taxon>Bacillota</taxon>
        <taxon>Clostridia</taxon>
        <taxon>Lachnospirales</taxon>
        <taxon>Lachnospiraceae</taxon>
        <taxon>Hespellia</taxon>
    </lineage>
</organism>
<dbReference type="SMART" id="SM00857">
    <property type="entry name" value="Resolvase"/>
    <property type="match status" value="1"/>
</dbReference>
<dbReference type="GO" id="GO:0003677">
    <property type="term" value="F:DNA binding"/>
    <property type="evidence" value="ECO:0007669"/>
    <property type="project" value="InterPro"/>
</dbReference>
<name>A0A1M6TJH7_9FIRM</name>